<proteinExistence type="predicted"/>
<accession>E6YYH9</accession>
<protein>
    <submittedName>
        <fullName evidence="1">Uncharacterized protein</fullName>
    </submittedName>
</protein>
<evidence type="ECO:0000313" key="1">
    <source>
        <dbReference type="EMBL" id="CBI81990.1"/>
    </source>
</evidence>
<sequence>METKNYFTLVVFSIYERSYIFLYVLDRMKSFFRSIYLLCFSF</sequence>
<dbReference type="EMBL" id="FN645507">
    <property type="protein sequence ID" value="CBI81990.1"/>
    <property type="molecule type" value="Genomic_DNA"/>
</dbReference>
<gene>
    <name evidence="1" type="ORF">B11C_20267</name>
</gene>
<name>E6YYH9_BARSR</name>
<dbReference type="AlphaFoldDB" id="E6YYH9"/>
<organism evidence="1">
    <name type="scientific">Bartonella schoenbuchensis (strain DSM 13525 / NCTC 13165 / R1)</name>
    <dbReference type="NCBI Taxonomy" id="687861"/>
    <lineage>
        <taxon>Bacteria</taxon>
        <taxon>Pseudomonadati</taxon>
        <taxon>Pseudomonadota</taxon>
        <taxon>Alphaproteobacteria</taxon>
        <taxon>Hyphomicrobiales</taxon>
        <taxon>Bartonellaceae</taxon>
        <taxon>Bartonella</taxon>
    </lineage>
</organism>
<reference evidence="1" key="1">
    <citation type="journal article" date="2011" name="PLoS Genet.">
        <title>Parallel evolution of a type IV secretion system in radiating lineages of the host-restricted bacterial pathogen Bartonella.</title>
        <authorList>
            <person name="Engel P."/>
            <person name="Salzburger W."/>
            <person name="Liesch M."/>
            <person name="Chang C.C."/>
            <person name="Maruyama S."/>
            <person name="Lanz C."/>
            <person name="Calteau A."/>
            <person name="Lajus A."/>
            <person name="Medigue C."/>
            <person name="Schuster S.C."/>
            <person name="Dehio C."/>
        </authorList>
    </citation>
    <scope>NUCLEOTIDE SEQUENCE</scope>
    <source>
        <strain evidence="1">R1</strain>
    </source>
</reference>